<dbReference type="Proteomes" id="UP000464524">
    <property type="component" value="Chromosome"/>
</dbReference>
<dbReference type="EMBL" id="CP047656">
    <property type="protein sequence ID" value="QHJ09917.1"/>
    <property type="molecule type" value="Genomic_DNA"/>
</dbReference>
<dbReference type="RefSeq" id="WP_160177861.1">
    <property type="nucleotide sequence ID" value="NZ_CP047656.1"/>
</dbReference>
<reference evidence="1 2" key="1">
    <citation type="submission" date="2019-12" db="EMBL/GenBank/DDBJ databases">
        <title>Genome sequencing and assembly of endphytes of Porphyra tenera.</title>
        <authorList>
            <person name="Park J.M."/>
            <person name="Shin R."/>
            <person name="Jo S.H."/>
        </authorList>
    </citation>
    <scope>NUCLEOTIDE SEQUENCE [LARGE SCALE GENOMIC DNA]</scope>
    <source>
        <strain evidence="1 2">GPM4</strain>
    </source>
</reference>
<dbReference type="InterPro" id="IPR028082">
    <property type="entry name" value="Peripla_BP_I"/>
</dbReference>
<proteinExistence type="predicted"/>
<dbReference type="Gene3D" id="3.40.50.2300">
    <property type="match status" value="2"/>
</dbReference>
<gene>
    <name evidence="1" type="ORF">FX988_00125</name>
</gene>
<evidence type="ECO:0000313" key="2">
    <source>
        <dbReference type="Proteomes" id="UP000464524"/>
    </source>
</evidence>
<dbReference type="PANTHER" id="PTHR30483:SF6">
    <property type="entry name" value="PERIPLASMIC BINDING PROTEIN OF ABC TRANSPORTER FOR NATURAL AMINO ACIDS"/>
    <property type="match status" value="1"/>
</dbReference>
<dbReference type="InterPro" id="IPR022478">
    <property type="entry name" value="ABC_transptr_sub-bd_PQQ"/>
</dbReference>
<sequence>MNMETSRLLKQKISVINRLTWVLSTVCILLWNGHSAAENAPLSFEVNYVKLDEAPVATFSNINVLPEDSGLLGAQLAVADANSTGRFIGQSFTLSKFKLHAPQELLKRIDQQFKNGVFIFLVSADSGVFETIDRWAKNKPVLVFNVNEPADDMRHTLCLSSVLHTVPSYRMKSDALAQWLVAKRLSKILLIKGKGVADEHIAYAFSLAARRFGLSIIEQKVWDFNTDLRRSTQQEIPLFTQTSRPYDVVFVADAHKDFAEFIPYNTYLPRPVIGSAGLEALAWHRVIEQWGAAQLQSRFRKMAARDMNELDFSAYLAVQSVAQAAQQTGSGKPAELIDYIHSDDFELAAYKGRKLSFRSWNGQLRMPLALVQPNAFVSESPQAGMLHPTNELDTLGFDAREMRCK</sequence>
<name>A0A857JGA6_9ALTE</name>
<dbReference type="CDD" id="cd06268">
    <property type="entry name" value="PBP1_ABC_transporter_LIVBP-like"/>
    <property type="match status" value="1"/>
</dbReference>
<dbReference type="PANTHER" id="PTHR30483">
    <property type="entry name" value="LEUCINE-SPECIFIC-BINDING PROTEIN"/>
    <property type="match status" value="1"/>
</dbReference>
<evidence type="ECO:0008006" key="3">
    <source>
        <dbReference type="Google" id="ProtNLM"/>
    </source>
</evidence>
<dbReference type="OrthoDB" id="5341635at2"/>
<dbReference type="KEGG" id="pmes:FX988_00125"/>
<dbReference type="InterPro" id="IPR051010">
    <property type="entry name" value="BCAA_transport"/>
</dbReference>
<protein>
    <recommendedName>
        <fullName evidence="3">Branched-chain amino acid ABC transporter substrate-binding protein</fullName>
    </recommendedName>
</protein>
<evidence type="ECO:0000313" key="1">
    <source>
        <dbReference type="EMBL" id="QHJ09917.1"/>
    </source>
</evidence>
<keyword evidence="2" id="KW-1185">Reference proteome</keyword>
<dbReference type="NCBIfam" id="TIGR03863">
    <property type="entry name" value="PQQ_ABC_bind"/>
    <property type="match status" value="1"/>
</dbReference>
<accession>A0A857JGA6</accession>
<dbReference type="SUPFAM" id="SSF53822">
    <property type="entry name" value="Periplasmic binding protein-like I"/>
    <property type="match status" value="1"/>
</dbReference>
<organism evidence="1 2">
    <name type="scientific">Paraglaciecola mesophila</name>
    <dbReference type="NCBI Taxonomy" id="197222"/>
    <lineage>
        <taxon>Bacteria</taxon>
        <taxon>Pseudomonadati</taxon>
        <taxon>Pseudomonadota</taxon>
        <taxon>Gammaproteobacteria</taxon>
        <taxon>Alteromonadales</taxon>
        <taxon>Alteromonadaceae</taxon>
        <taxon>Paraglaciecola</taxon>
    </lineage>
</organism>
<dbReference type="AlphaFoldDB" id="A0A857JGA6"/>